<accession>A0ACC3YWU8</accession>
<protein>
    <submittedName>
        <fullName evidence="1">Subtilisin-like protease</fullName>
    </submittedName>
</protein>
<comment type="caution">
    <text evidence="1">The sequence shown here is derived from an EMBL/GenBank/DDBJ whole genome shotgun (WGS) entry which is preliminary data.</text>
</comment>
<name>A0ACC3YWU8_COLTU</name>
<sequence>MAVDKNTKQRPFKKLHDIVTRIESHGLGGYNACAELSSQTEDQRQRYLDIIRQDMKVELFHGKEKTSKLVREKFITPIKIAATHLSNVYCRDRSTHGNSELSLSQHPSSGMRDAANRIYSMLERHWQCNCHQRATRPERAREARLSLIRHHILALKLSSGRTSSRGLLQKAKYEVLLPVCKEQVEWKVTNVEVNKEASCNVKVAHERHHVSRDICQWLKQSKGYQVDFMLENDKFWHLRPQISDDVDHRTIMEPLQQLLGNGMSISHIMRYTPKENLILCYVLANSMLFLYPGSWLHTAWNSSKVYFIRRANAPASKPVALNFPYLSVDMQEIEEPTRITWPHMQSHAHPSILALGILFLEIATGACFPRRPYATIIPTEEQCTDDHKEAWGLLKKLELQAERDRSKRISSTLLRVIRACIKLKRRRLSRTKEWFGYHQDILSRINQQLHDSEIPQTRKVRIAILDSGIELTPDHRDLYDLEPRISYRSWVDKDPEWRDDVGHGTHLAILLRKVAPNAAIYVARVFKKKPRGDASAQIIAEALRHAVDIWAVDIVVMSFGFGSRNDHLCEEIQKAAGKGVLMFAAASNGGKNRQDGISWPAREENVICVHSADGLGNRSAFTPSPRDNMRIMVLGECINSAWPEKLSSPNNHKHMSGTSCAAPIAAGIAATVLDYSRGFLSQKDWDRLRKTRDPDSHDGYWWIKHWTLFDPDQSDTWIQEEIKRYLS</sequence>
<dbReference type="EMBL" id="VUJX02000005">
    <property type="protein sequence ID" value="KAL0936356.1"/>
    <property type="molecule type" value="Genomic_DNA"/>
</dbReference>
<evidence type="ECO:0000313" key="2">
    <source>
        <dbReference type="Proteomes" id="UP000805649"/>
    </source>
</evidence>
<evidence type="ECO:0000313" key="1">
    <source>
        <dbReference type="EMBL" id="KAL0936356.1"/>
    </source>
</evidence>
<keyword evidence="2" id="KW-1185">Reference proteome</keyword>
<dbReference type="Proteomes" id="UP000805649">
    <property type="component" value="Unassembled WGS sequence"/>
</dbReference>
<reference evidence="1 2" key="1">
    <citation type="journal article" date="2020" name="Phytopathology">
        <title>Genome Sequence Resources of Colletotrichum truncatum, C. plurivorum, C. musicola, and C. sojae: Four Species Pathogenic to Soybean (Glycine max).</title>
        <authorList>
            <person name="Rogerio F."/>
            <person name="Boufleur T.R."/>
            <person name="Ciampi-Guillardi M."/>
            <person name="Sukno S.A."/>
            <person name="Thon M.R."/>
            <person name="Massola Junior N.S."/>
            <person name="Baroncelli R."/>
        </authorList>
    </citation>
    <scope>NUCLEOTIDE SEQUENCE [LARGE SCALE GENOMIC DNA]</scope>
    <source>
        <strain evidence="1 2">CMES1059</strain>
    </source>
</reference>
<gene>
    <name evidence="1" type="ORF">CTRU02_208571</name>
</gene>
<proteinExistence type="predicted"/>
<organism evidence="1 2">
    <name type="scientific">Colletotrichum truncatum</name>
    <name type="common">Anthracnose fungus</name>
    <name type="synonym">Colletotrichum capsici</name>
    <dbReference type="NCBI Taxonomy" id="5467"/>
    <lineage>
        <taxon>Eukaryota</taxon>
        <taxon>Fungi</taxon>
        <taxon>Dikarya</taxon>
        <taxon>Ascomycota</taxon>
        <taxon>Pezizomycotina</taxon>
        <taxon>Sordariomycetes</taxon>
        <taxon>Hypocreomycetidae</taxon>
        <taxon>Glomerellales</taxon>
        <taxon>Glomerellaceae</taxon>
        <taxon>Colletotrichum</taxon>
        <taxon>Colletotrichum truncatum species complex</taxon>
    </lineage>
</organism>